<feature type="transmembrane region" description="Helical" evidence="6">
    <location>
        <begin position="199"/>
        <end position="220"/>
    </location>
</feature>
<keyword evidence="2 6" id="KW-0812">Transmembrane</keyword>
<dbReference type="Gene3D" id="1.20.1560.10">
    <property type="entry name" value="ABC transporter type 1, transmembrane domain"/>
    <property type="match status" value="1"/>
</dbReference>
<evidence type="ECO:0000256" key="3">
    <source>
        <dbReference type="ARBA" id="ARBA00022927"/>
    </source>
</evidence>
<comment type="subcellular location">
    <subcellularLocation>
        <location evidence="1">Cell membrane</location>
        <topology evidence="1">Multi-pass membrane protein</topology>
    </subcellularLocation>
</comment>
<sequence length="492" mass="56351">MKKIKFVQQLSESDCGIAALTMVLNYYGCKLHISDLVEKCSISRDGVHLRDLMNVANEYGLKSKAVELNKKENIFSEKIVFPCIAVLSMSHYVVIEKAKRGTIYYLDPECGRIIMDGSEFSKKFTGILLLFFPENIKKQKSQNKIIEILTLGEIKKKFIVGVIFFSFIIQLFVLLMPLFTEYMIDNVINGIALVSHVKLIIGILFAILSYGVFSFVRELLTTLLEIKYISTLKKNVVRKLFYLPLSFFDVRSSGDIVSRINNIDSIQQLLSNIITGVFVDVLTIVISISMMLYISRILSIIMIVYGILLCVLLNIFFKKTDVKNKLSLMKREKTQSYLIELSSNINMMKTSNYGEALYNKWVKNYNEQMHLEFKRQRLLGMYRSLIISYRLLPSVTVLFIGSNFVNQGMLTLGQVMSFLALGNTLLSPLAILIQNIFDFQYSKNNIDRLSEIITAKSEKNFDGREINSFKNIKFQDVNFSYSGINGKKMLKS</sequence>
<dbReference type="PROSITE" id="PS50990">
    <property type="entry name" value="PEPTIDASE_C39"/>
    <property type="match status" value="1"/>
</dbReference>
<evidence type="ECO:0000256" key="4">
    <source>
        <dbReference type="ARBA" id="ARBA00022989"/>
    </source>
</evidence>
<feature type="transmembrane region" description="Helical" evidence="6">
    <location>
        <begin position="297"/>
        <end position="317"/>
    </location>
</feature>
<dbReference type="PROSITE" id="PS50929">
    <property type="entry name" value="ABC_TM1F"/>
    <property type="match status" value="1"/>
</dbReference>
<evidence type="ECO:0000256" key="1">
    <source>
        <dbReference type="ARBA" id="ARBA00004651"/>
    </source>
</evidence>
<dbReference type="InterPro" id="IPR039421">
    <property type="entry name" value="Type_1_exporter"/>
</dbReference>
<keyword evidence="4 6" id="KW-1133">Transmembrane helix</keyword>
<feature type="domain" description="ABC transmembrane type-1" evidence="7">
    <location>
        <begin position="160"/>
        <end position="440"/>
    </location>
</feature>
<evidence type="ECO:0000256" key="2">
    <source>
        <dbReference type="ARBA" id="ARBA00022692"/>
    </source>
</evidence>
<evidence type="ECO:0000256" key="6">
    <source>
        <dbReference type="SAM" id="Phobius"/>
    </source>
</evidence>
<dbReference type="EMBL" id="CP142433">
    <property type="protein sequence ID" value="XBC45337.1"/>
    <property type="molecule type" value="Genomic_DNA"/>
</dbReference>
<dbReference type="Pfam" id="PF00664">
    <property type="entry name" value="ABC_membrane"/>
    <property type="match status" value="1"/>
</dbReference>
<dbReference type="GeneID" id="42694009"/>
<protein>
    <submittedName>
        <fullName evidence="9">Cysteine peptidase family C39 domain-containing protein</fullName>
    </submittedName>
</protein>
<feature type="domain" description="Peptidase C39" evidence="8">
    <location>
        <begin position="9"/>
        <end position="131"/>
    </location>
</feature>
<dbReference type="InterPro" id="IPR011527">
    <property type="entry name" value="ABC1_TM_dom"/>
</dbReference>
<accession>A0AB74TQB5</accession>
<feature type="transmembrane region" description="Helical" evidence="6">
    <location>
        <begin position="269"/>
        <end position="291"/>
    </location>
</feature>
<dbReference type="InterPro" id="IPR005074">
    <property type="entry name" value="Peptidase_C39"/>
</dbReference>
<dbReference type="PANTHER" id="PTHR24221:SF654">
    <property type="entry name" value="ATP-BINDING CASSETTE SUB-FAMILY B MEMBER 6"/>
    <property type="match status" value="1"/>
</dbReference>
<dbReference type="Pfam" id="PF03412">
    <property type="entry name" value="Peptidase_C39"/>
    <property type="match status" value="1"/>
</dbReference>
<dbReference type="GO" id="GO:0008233">
    <property type="term" value="F:peptidase activity"/>
    <property type="evidence" value="ECO:0007669"/>
    <property type="project" value="InterPro"/>
</dbReference>
<reference evidence="9" key="1">
    <citation type="submission" date="2023-12" db="EMBL/GenBank/DDBJ databases">
        <title>Dolosigranulum savutii sp. nov. isolated from human upper respiratory samples collected in Botswana.</title>
        <authorList>
            <person name="Kelly M.S."/>
        </authorList>
    </citation>
    <scope>NUCLEOTIDE SEQUENCE</scope>
    <source>
        <strain evidence="9">MSK433</strain>
    </source>
</reference>
<organism evidence="9">
    <name type="scientific">Dolosigranulum savutiense</name>
    <dbReference type="NCBI Taxonomy" id="3110288"/>
    <lineage>
        <taxon>Bacteria</taxon>
        <taxon>Bacillati</taxon>
        <taxon>Bacillota</taxon>
        <taxon>Bacilli</taxon>
        <taxon>Lactobacillales</taxon>
        <taxon>Carnobacteriaceae</taxon>
        <taxon>Dolosigranulum</taxon>
    </lineage>
</organism>
<dbReference type="GO" id="GO:0006508">
    <property type="term" value="P:proteolysis"/>
    <property type="evidence" value="ECO:0007669"/>
    <property type="project" value="InterPro"/>
</dbReference>
<dbReference type="PANTHER" id="PTHR24221">
    <property type="entry name" value="ATP-BINDING CASSETTE SUB-FAMILY B"/>
    <property type="match status" value="1"/>
</dbReference>
<dbReference type="InterPro" id="IPR036640">
    <property type="entry name" value="ABC1_TM_sf"/>
</dbReference>
<feature type="transmembrane region" description="Helical" evidence="6">
    <location>
        <begin position="411"/>
        <end position="433"/>
    </location>
</feature>
<dbReference type="GO" id="GO:0005524">
    <property type="term" value="F:ATP binding"/>
    <property type="evidence" value="ECO:0007669"/>
    <property type="project" value="InterPro"/>
</dbReference>
<evidence type="ECO:0000259" key="7">
    <source>
        <dbReference type="PROSITE" id="PS50929"/>
    </source>
</evidence>
<keyword evidence="3" id="KW-0813">Transport</keyword>
<evidence type="ECO:0000313" key="9">
    <source>
        <dbReference type="EMBL" id="XBC45337.1"/>
    </source>
</evidence>
<dbReference type="SUPFAM" id="SSF90123">
    <property type="entry name" value="ABC transporter transmembrane region"/>
    <property type="match status" value="1"/>
</dbReference>
<feature type="transmembrane region" description="Helical" evidence="6">
    <location>
        <begin position="158"/>
        <end position="179"/>
    </location>
</feature>
<dbReference type="GO" id="GO:0005886">
    <property type="term" value="C:plasma membrane"/>
    <property type="evidence" value="ECO:0007669"/>
    <property type="project" value="UniProtKB-SubCell"/>
</dbReference>
<gene>
    <name evidence="9" type="ORF">VUQ08_05425</name>
</gene>
<proteinExistence type="predicted"/>
<evidence type="ECO:0000256" key="5">
    <source>
        <dbReference type="ARBA" id="ARBA00023136"/>
    </source>
</evidence>
<dbReference type="CDD" id="cd18555">
    <property type="entry name" value="ABC_6TM_T1SS_like"/>
    <property type="match status" value="1"/>
</dbReference>
<keyword evidence="5 6" id="KW-0472">Membrane</keyword>
<dbReference type="RefSeq" id="WP_004635391.1">
    <property type="nucleotide sequence ID" value="NZ_CP142433.1"/>
</dbReference>
<dbReference type="GO" id="GO:0034040">
    <property type="term" value="F:ATPase-coupled lipid transmembrane transporter activity"/>
    <property type="evidence" value="ECO:0007669"/>
    <property type="project" value="TreeGrafter"/>
</dbReference>
<feature type="transmembrane region" description="Helical" evidence="6">
    <location>
        <begin position="384"/>
        <end position="405"/>
    </location>
</feature>
<evidence type="ECO:0000259" key="8">
    <source>
        <dbReference type="PROSITE" id="PS50990"/>
    </source>
</evidence>
<name>A0AB74TQB5_9LACT</name>
<keyword evidence="3" id="KW-0653">Protein transport</keyword>
<dbReference type="GO" id="GO:0140359">
    <property type="term" value="F:ABC-type transporter activity"/>
    <property type="evidence" value="ECO:0007669"/>
    <property type="project" value="InterPro"/>
</dbReference>
<dbReference type="Gene3D" id="3.90.70.10">
    <property type="entry name" value="Cysteine proteinases"/>
    <property type="match status" value="1"/>
</dbReference>
<dbReference type="GO" id="GO:0015031">
    <property type="term" value="P:protein transport"/>
    <property type="evidence" value="ECO:0007669"/>
    <property type="project" value="UniProtKB-KW"/>
</dbReference>
<dbReference type="AlphaFoldDB" id="A0AB74TQB5"/>